<dbReference type="RefSeq" id="WP_219317784.1">
    <property type="nucleotide sequence ID" value="NZ_JAHWYN010000010.1"/>
</dbReference>
<gene>
    <name evidence="1" type="ORF">KZH69_12340</name>
</gene>
<protein>
    <recommendedName>
        <fullName evidence="3">Lipoprotein</fullName>
    </recommendedName>
</protein>
<accession>A0ABS6XX58</accession>
<name>A0ABS6XX58_9FLAO</name>
<keyword evidence="2" id="KW-1185">Reference proteome</keyword>
<sequence>MKNLVFVILIVLGFCSCTSGNVGFYPISKMKIMESWAWRIFIFTCEGEFRQSETVKKNFDDVAIVKPIFVEDTFGIYNNDDTLLFSNVKVAFKDRVVNPNFAETKRKK</sequence>
<dbReference type="Proteomes" id="UP000812031">
    <property type="component" value="Unassembled WGS sequence"/>
</dbReference>
<reference evidence="1 2" key="1">
    <citation type="submission" date="2021-07" db="EMBL/GenBank/DDBJ databases">
        <title>Flavobacterium sp. nov. isolated from sediment on the Taihu Lake.</title>
        <authorList>
            <person name="Qu J.-H."/>
        </authorList>
    </citation>
    <scope>NUCLEOTIDE SEQUENCE [LARGE SCALE GENOMIC DNA]</scope>
    <source>
        <strain evidence="1 2">NAS39</strain>
    </source>
</reference>
<dbReference type="PROSITE" id="PS51257">
    <property type="entry name" value="PROKAR_LIPOPROTEIN"/>
    <property type="match status" value="1"/>
</dbReference>
<evidence type="ECO:0008006" key="3">
    <source>
        <dbReference type="Google" id="ProtNLM"/>
    </source>
</evidence>
<evidence type="ECO:0000313" key="2">
    <source>
        <dbReference type="Proteomes" id="UP000812031"/>
    </source>
</evidence>
<dbReference type="EMBL" id="JAHWYN010000010">
    <property type="protein sequence ID" value="MBW4361273.1"/>
    <property type="molecule type" value="Genomic_DNA"/>
</dbReference>
<proteinExistence type="predicted"/>
<comment type="caution">
    <text evidence="1">The sequence shown here is derived from an EMBL/GenBank/DDBJ whole genome shotgun (WGS) entry which is preliminary data.</text>
</comment>
<evidence type="ECO:0000313" key="1">
    <source>
        <dbReference type="EMBL" id="MBW4361273.1"/>
    </source>
</evidence>
<organism evidence="1 2">
    <name type="scientific">Flavobacterium taihuense</name>
    <dbReference type="NCBI Taxonomy" id="2857508"/>
    <lineage>
        <taxon>Bacteria</taxon>
        <taxon>Pseudomonadati</taxon>
        <taxon>Bacteroidota</taxon>
        <taxon>Flavobacteriia</taxon>
        <taxon>Flavobacteriales</taxon>
        <taxon>Flavobacteriaceae</taxon>
        <taxon>Flavobacterium</taxon>
    </lineage>
</organism>